<dbReference type="SUPFAM" id="SSF53098">
    <property type="entry name" value="Ribonuclease H-like"/>
    <property type="match status" value="1"/>
</dbReference>
<proteinExistence type="predicted"/>
<gene>
    <name evidence="3" type="ORF">O181_093746</name>
</gene>
<reference evidence="3" key="1">
    <citation type="submission" date="2021-03" db="EMBL/GenBank/DDBJ databases">
        <title>Draft genome sequence of rust myrtle Austropuccinia psidii MF-1, a brazilian biotype.</title>
        <authorList>
            <person name="Quecine M.C."/>
            <person name="Pachon D.M.R."/>
            <person name="Bonatelli M.L."/>
            <person name="Correr F.H."/>
            <person name="Franceschini L.M."/>
            <person name="Leite T.F."/>
            <person name="Margarido G.R.A."/>
            <person name="Almeida C.A."/>
            <person name="Ferrarezi J.A."/>
            <person name="Labate C.A."/>
        </authorList>
    </citation>
    <scope>NUCLEOTIDE SEQUENCE</scope>
    <source>
        <strain evidence="3">MF-1</strain>
    </source>
</reference>
<evidence type="ECO:0000256" key="1">
    <source>
        <dbReference type="ARBA" id="ARBA00022884"/>
    </source>
</evidence>
<keyword evidence="1" id="KW-0694">RNA-binding</keyword>
<dbReference type="GO" id="GO:0015074">
    <property type="term" value="P:DNA integration"/>
    <property type="evidence" value="ECO:0007669"/>
    <property type="project" value="InterPro"/>
</dbReference>
<dbReference type="GO" id="GO:0003723">
    <property type="term" value="F:RNA binding"/>
    <property type="evidence" value="ECO:0007669"/>
    <property type="project" value="UniProtKB-KW"/>
</dbReference>
<evidence type="ECO:0000313" key="4">
    <source>
        <dbReference type="Proteomes" id="UP000765509"/>
    </source>
</evidence>
<dbReference type="OrthoDB" id="2273864at2759"/>
<accession>A0A9Q3PBS5</accession>
<organism evidence="3 4">
    <name type="scientific">Austropuccinia psidii MF-1</name>
    <dbReference type="NCBI Taxonomy" id="1389203"/>
    <lineage>
        <taxon>Eukaryota</taxon>
        <taxon>Fungi</taxon>
        <taxon>Dikarya</taxon>
        <taxon>Basidiomycota</taxon>
        <taxon>Pucciniomycotina</taxon>
        <taxon>Pucciniomycetes</taxon>
        <taxon>Pucciniales</taxon>
        <taxon>Sphaerophragmiaceae</taxon>
        <taxon>Austropuccinia</taxon>
    </lineage>
</organism>
<dbReference type="Proteomes" id="UP000765509">
    <property type="component" value="Unassembled WGS sequence"/>
</dbReference>
<dbReference type="PANTHER" id="PTHR35046">
    <property type="entry name" value="ZINC KNUCKLE (CCHC-TYPE) FAMILY PROTEIN"/>
    <property type="match status" value="1"/>
</dbReference>
<evidence type="ECO:0000259" key="2">
    <source>
        <dbReference type="PROSITE" id="PS50994"/>
    </source>
</evidence>
<dbReference type="InterPro" id="IPR036397">
    <property type="entry name" value="RNaseH_sf"/>
</dbReference>
<dbReference type="Gene3D" id="3.30.420.10">
    <property type="entry name" value="Ribonuclease H-like superfamily/Ribonuclease H"/>
    <property type="match status" value="1"/>
</dbReference>
<dbReference type="GO" id="GO:0005634">
    <property type="term" value="C:nucleus"/>
    <property type="evidence" value="ECO:0007669"/>
    <property type="project" value="UniProtKB-ARBA"/>
</dbReference>
<protein>
    <recommendedName>
        <fullName evidence="2">Integrase catalytic domain-containing protein</fullName>
    </recommendedName>
</protein>
<evidence type="ECO:0000313" key="3">
    <source>
        <dbReference type="EMBL" id="MBW0554031.1"/>
    </source>
</evidence>
<dbReference type="PROSITE" id="PS50994">
    <property type="entry name" value="INTEGRASE"/>
    <property type="match status" value="1"/>
</dbReference>
<dbReference type="InterPro" id="IPR012337">
    <property type="entry name" value="RNaseH-like_sf"/>
</dbReference>
<comment type="caution">
    <text evidence="3">The sequence shown here is derived from an EMBL/GenBank/DDBJ whole genome shotgun (WGS) entry which is preliminary data.</text>
</comment>
<feature type="domain" description="Integrase catalytic" evidence="2">
    <location>
        <begin position="1"/>
        <end position="97"/>
    </location>
</feature>
<dbReference type="PANTHER" id="PTHR35046:SF9">
    <property type="entry name" value="RNA-DIRECTED DNA POLYMERASE"/>
    <property type="match status" value="1"/>
</dbReference>
<dbReference type="EMBL" id="AVOT02060588">
    <property type="protein sequence ID" value="MBW0554031.1"/>
    <property type="molecule type" value="Genomic_DNA"/>
</dbReference>
<name>A0A9Q3PBS5_9BASI</name>
<keyword evidence="4" id="KW-1185">Reference proteome</keyword>
<dbReference type="AlphaFoldDB" id="A0A9Q3PBS5"/>
<dbReference type="InterPro" id="IPR001584">
    <property type="entry name" value="Integrase_cat-core"/>
</dbReference>
<sequence length="97" mass="11023">MDWVTGLVPGGNQSFNSFLIIVDRFRKSVRCLPCQKEDTAIDTALLFWNNIISTCGVPKIIIIDRDPKFTTEFWTNLYDMIGNNLAFSTASHCKMCL</sequence>